<dbReference type="AlphaFoldDB" id="A0A2T0SXA7"/>
<evidence type="ECO:0000259" key="1">
    <source>
        <dbReference type="Pfam" id="PF01022"/>
    </source>
</evidence>
<protein>
    <submittedName>
        <fullName evidence="2">Helix-turn-helix protein</fullName>
    </submittedName>
</protein>
<dbReference type="InterPro" id="IPR036388">
    <property type="entry name" value="WH-like_DNA-bd_sf"/>
</dbReference>
<keyword evidence="3" id="KW-1185">Reference proteome</keyword>
<comment type="caution">
    <text evidence="2">The sequence shown here is derived from an EMBL/GenBank/DDBJ whole genome shotgun (WGS) entry which is preliminary data.</text>
</comment>
<dbReference type="Pfam" id="PF01022">
    <property type="entry name" value="HTH_5"/>
    <property type="match status" value="1"/>
</dbReference>
<dbReference type="CDD" id="cd00090">
    <property type="entry name" value="HTH_ARSR"/>
    <property type="match status" value="1"/>
</dbReference>
<organism evidence="2 3">
    <name type="scientific">Umezawaea tangerina</name>
    <dbReference type="NCBI Taxonomy" id="84725"/>
    <lineage>
        <taxon>Bacteria</taxon>
        <taxon>Bacillati</taxon>
        <taxon>Actinomycetota</taxon>
        <taxon>Actinomycetes</taxon>
        <taxon>Pseudonocardiales</taxon>
        <taxon>Pseudonocardiaceae</taxon>
        <taxon>Umezawaea</taxon>
    </lineage>
</organism>
<dbReference type="EMBL" id="PVTF01000009">
    <property type="protein sequence ID" value="PRY38029.1"/>
    <property type="molecule type" value="Genomic_DNA"/>
</dbReference>
<feature type="domain" description="HTH arsR-type" evidence="1">
    <location>
        <begin position="277"/>
        <end position="306"/>
    </location>
</feature>
<dbReference type="Gene3D" id="1.10.10.10">
    <property type="entry name" value="Winged helix-like DNA-binding domain superfamily/Winged helix DNA-binding domain"/>
    <property type="match status" value="1"/>
</dbReference>
<dbReference type="SUPFAM" id="SSF46785">
    <property type="entry name" value="Winged helix' DNA-binding domain"/>
    <property type="match status" value="1"/>
</dbReference>
<dbReference type="InterPro" id="IPR001845">
    <property type="entry name" value="HTH_ArsR_DNA-bd_dom"/>
</dbReference>
<evidence type="ECO:0000313" key="2">
    <source>
        <dbReference type="EMBL" id="PRY38029.1"/>
    </source>
</evidence>
<accession>A0A2T0SXA7</accession>
<dbReference type="RefSeq" id="WP_106191017.1">
    <property type="nucleotide sequence ID" value="NZ_PVTF01000009.1"/>
</dbReference>
<dbReference type="InterPro" id="IPR011991">
    <property type="entry name" value="ArsR-like_HTH"/>
</dbReference>
<name>A0A2T0SXA7_9PSEU</name>
<dbReference type="GO" id="GO:0003700">
    <property type="term" value="F:DNA-binding transcription factor activity"/>
    <property type="evidence" value="ECO:0007669"/>
    <property type="project" value="InterPro"/>
</dbReference>
<gene>
    <name evidence="2" type="ORF">CLV43_109249</name>
</gene>
<proteinExistence type="predicted"/>
<dbReference type="OrthoDB" id="3808065at2"/>
<evidence type="ECO:0000313" key="3">
    <source>
        <dbReference type="Proteomes" id="UP000239494"/>
    </source>
</evidence>
<dbReference type="Proteomes" id="UP000239494">
    <property type="component" value="Unassembled WGS sequence"/>
</dbReference>
<reference evidence="2 3" key="1">
    <citation type="submission" date="2018-03" db="EMBL/GenBank/DDBJ databases">
        <title>Genomic Encyclopedia of Archaeal and Bacterial Type Strains, Phase II (KMG-II): from individual species to whole genera.</title>
        <authorList>
            <person name="Goeker M."/>
        </authorList>
    </citation>
    <scope>NUCLEOTIDE SEQUENCE [LARGE SCALE GENOMIC DNA]</scope>
    <source>
        <strain evidence="2 3">DSM 44720</strain>
    </source>
</reference>
<dbReference type="InterPro" id="IPR036390">
    <property type="entry name" value="WH_DNA-bd_sf"/>
</dbReference>
<sequence>MPQLRIHFTDADIARTRLRLEVDLMWEIVSSVQVLQHTDGGLPFDLWRRGVRESMSRDGGLRAAVRTLVAVAPHAAYFPDFLTPARHVPDIATGVDAVLSTPPCALRQQVDRLRPTGSPAARWLAELARGRSVALKQLRQALHVYFRTLVEPHLQVIGDGLRIECAGWAQRYLKTGPEGLLKWLGQETSWQPPVLAVDYPLDRDLHLGGRGLELIPCYFCLHHPVALADPLLPPVLVFPIRVESRLLAGGRGGGDHVSALLGATRATILRSVLHGGTTTGLARQVGIAPATVSHHTGVLRDAGLITTDRHENVAEHLVTPLGLQVLAAGR</sequence>